<keyword evidence="2" id="KW-1185">Reference proteome</keyword>
<evidence type="ECO:0000313" key="2">
    <source>
        <dbReference type="Proteomes" id="UP000285569"/>
    </source>
</evidence>
<dbReference type="RefSeq" id="WP_118956161.1">
    <property type="nucleotide sequence ID" value="NZ_QHCR01000005.1"/>
</dbReference>
<comment type="caution">
    <text evidence="1">The sequence shown here is derived from an EMBL/GenBank/DDBJ whole genome shotgun (WGS) entry which is preliminary data.</text>
</comment>
<sequence>MPTEAYKKQNDSLKRLVIELIRILRSDSIADRVNEVLDILATLNAKLSEHMMTESNLILMEQIPEEILSEEQFEFCTKPARNELKNRVRTYVTMWSLPSLILERPLHFIKDSNELTDLLYIRIQNEIELFIPLLNGSYAISEKIG</sequence>
<name>A0ABX9M1Z2_9LEPT</name>
<dbReference type="EMBL" id="QHCR01000005">
    <property type="protein sequence ID" value="RHX79473.1"/>
    <property type="molecule type" value="Genomic_DNA"/>
</dbReference>
<accession>A0ABX9M1Z2</accession>
<reference evidence="1 2" key="2">
    <citation type="journal article" date="2020" name="Int. J. Syst. Evol. Microbiol.">
        <title>Leptospira yasudae sp. nov. and Leptospira stimsonii sp. nov., two new species of the pathogenic group isolated from environmental sources.</title>
        <authorList>
            <person name="Casanovas-Massana A."/>
            <person name="Hamond C."/>
            <person name="Santos L.A."/>
            <person name="de Oliveira D."/>
            <person name="Hacker K.P."/>
            <person name="Balassiano I."/>
            <person name="Costa F."/>
            <person name="Medeiros M.A."/>
            <person name="Reis M.G."/>
            <person name="Ko A.I."/>
            <person name="Wunder E.A."/>
        </authorList>
    </citation>
    <scope>NUCLEOTIDE SEQUENCE [LARGE SCALE GENOMIC DNA]</scope>
    <source>
        <strain evidence="1 2">B21</strain>
    </source>
</reference>
<reference evidence="2" key="1">
    <citation type="submission" date="2018-05" db="EMBL/GenBank/DDBJ databases">
        <title>Leptospira yasudae sp. nov. and Leptospira stimsonii sp. nov., two pathogenic species of the genus Leptospira isolated from environmental sources.</title>
        <authorList>
            <person name="Casanovas-Massana A."/>
            <person name="Hamond C."/>
            <person name="Santos L.A."/>
            <person name="Hacker K.P."/>
            <person name="Balassiano I."/>
            <person name="Medeiros M.A."/>
            <person name="Reis M.G."/>
            <person name="Ko A.I."/>
            <person name="Wunder E.A."/>
        </authorList>
    </citation>
    <scope>NUCLEOTIDE SEQUENCE [LARGE SCALE GENOMIC DNA]</scope>
    <source>
        <strain evidence="2">B21</strain>
    </source>
</reference>
<evidence type="ECO:0000313" key="1">
    <source>
        <dbReference type="EMBL" id="RHX79473.1"/>
    </source>
</evidence>
<evidence type="ECO:0008006" key="3">
    <source>
        <dbReference type="Google" id="ProtNLM"/>
    </source>
</evidence>
<organism evidence="1 2">
    <name type="scientific">Leptospira yasudae</name>
    <dbReference type="NCBI Taxonomy" id="2202201"/>
    <lineage>
        <taxon>Bacteria</taxon>
        <taxon>Pseudomonadati</taxon>
        <taxon>Spirochaetota</taxon>
        <taxon>Spirochaetia</taxon>
        <taxon>Leptospirales</taxon>
        <taxon>Leptospiraceae</taxon>
        <taxon>Leptospira</taxon>
    </lineage>
</organism>
<proteinExistence type="predicted"/>
<dbReference type="Proteomes" id="UP000285569">
    <property type="component" value="Unassembled WGS sequence"/>
</dbReference>
<protein>
    <recommendedName>
        <fullName evidence="3">Hemerythrin-like domain-containing protein</fullName>
    </recommendedName>
</protein>
<gene>
    <name evidence="1" type="ORF">DLM77_11245</name>
</gene>